<dbReference type="SMART" id="SM00320">
    <property type="entry name" value="WD40"/>
    <property type="match status" value="4"/>
</dbReference>
<evidence type="ECO:0000256" key="7">
    <source>
        <dbReference type="ARBA" id="ARBA00023163"/>
    </source>
</evidence>
<name>A0A7R8W5T5_9CRUS</name>
<dbReference type="GO" id="GO:0006353">
    <property type="term" value="P:DNA-templated transcription termination"/>
    <property type="evidence" value="ECO:0007669"/>
    <property type="project" value="UniProtKB-KW"/>
</dbReference>
<dbReference type="InterPro" id="IPR020472">
    <property type="entry name" value="WD40_PAC1"/>
</dbReference>
<dbReference type="PROSITE" id="PS00678">
    <property type="entry name" value="WD_REPEATS_1"/>
    <property type="match status" value="1"/>
</dbReference>
<dbReference type="PANTHER" id="PTHR19861:SF0">
    <property type="entry name" value="WD REPEAT-CONTAINING PROTEIN 82"/>
    <property type="match status" value="1"/>
</dbReference>
<gene>
    <name evidence="9" type="ORF">CTOB1V02_LOCUS2223</name>
</gene>
<protein>
    <submittedName>
        <fullName evidence="9">Uncharacterized protein</fullName>
    </submittedName>
</protein>
<dbReference type="InterPro" id="IPR001680">
    <property type="entry name" value="WD40_rpt"/>
</dbReference>
<dbReference type="CDD" id="cd00200">
    <property type="entry name" value="WD40"/>
    <property type="match status" value="1"/>
</dbReference>
<accession>A0A7R8W5T5</accession>
<dbReference type="PANTHER" id="PTHR19861">
    <property type="entry name" value="WD40 REPEAT PROTEIN SWD2"/>
    <property type="match status" value="1"/>
</dbReference>
<dbReference type="GO" id="GO:0003682">
    <property type="term" value="F:chromatin binding"/>
    <property type="evidence" value="ECO:0007669"/>
    <property type="project" value="TreeGrafter"/>
</dbReference>
<keyword evidence="7" id="KW-0804">Transcription</keyword>
<evidence type="ECO:0000256" key="8">
    <source>
        <dbReference type="ARBA" id="ARBA00023242"/>
    </source>
</evidence>
<dbReference type="InterPro" id="IPR019775">
    <property type="entry name" value="WD40_repeat_CS"/>
</dbReference>
<dbReference type="InterPro" id="IPR037867">
    <property type="entry name" value="Swd2/WDR82"/>
</dbReference>
<proteinExistence type="inferred from homology"/>
<evidence type="ECO:0000256" key="4">
    <source>
        <dbReference type="ARBA" id="ARBA00022574"/>
    </source>
</evidence>
<keyword evidence="3" id="KW-0806">Transcription termination</keyword>
<keyword evidence="4" id="KW-0853">WD repeat</keyword>
<evidence type="ECO:0000256" key="1">
    <source>
        <dbReference type="ARBA" id="ARBA00004123"/>
    </source>
</evidence>
<keyword evidence="6" id="KW-0805">Transcription regulation</keyword>
<dbReference type="InterPro" id="IPR036322">
    <property type="entry name" value="WD40_repeat_dom_sf"/>
</dbReference>
<dbReference type="SUPFAM" id="SSF50978">
    <property type="entry name" value="WD40 repeat-like"/>
    <property type="match status" value="1"/>
</dbReference>
<comment type="subcellular location">
    <subcellularLocation>
        <location evidence="1">Nucleus</location>
    </subcellularLocation>
</comment>
<keyword evidence="8" id="KW-0539">Nucleus</keyword>
<evidence type="ECO:0000256" key="5">
    <source>
        <dbReference type="ARBA" id="ARBA00022737"/>
    </source>
</evidence>
<keyword evidence="5" id="KW-0677">Repeat</keyword>
<dbReference type="Pfam" id="PF00400">
    <property type="entry name" value="WD40"/>
    <property type="match status" value="3"/>
</dbReference>
<evidence type="ECO:0000256" key="2">
    <source>
        <dbReference type="ARBA" id="ARBA00005616"/>
    </source>
</evidence>
<organism evidence="9">
    <name type="scientific">Cyprideis torosa</name>
    <dbReference type="NCBI Taxonomy" id="163714"/>
    <lineage>
        <taxon>Eukaryota</taxon>
        <taxon>Metazoa</taxon>
        <taxon>Ecdysozoa</taxon>
        <taxon>Arthropoda</taxon>
        <taxon>Crustacea</taxon>
        <taxon>Oligostraca</taxon>
        <taxon>Ostracoda</taxon>
        <taxon>Podocopa</taxon>
        <taxon>Podocopida</taxon>
        <taxon>Cytherocopina</taxon>
        <taxon>Cytheroidea</taxon>
        <taxon>Cytherideidae</taxon>
        <taxon>Cyprideis</taxon>
    </lineage>
</organism>
<dbReference type="EMBL" id="OB660338">
    <property type="protein sequence ID" value="CAD7224253.1"/>
    <property type="molecule type" value="Genomic_DNA"/>
</dbReference>
<dbReference type="PROSITE" id="PS50294">
    <property type="entry name" value="WD_REPEATS_REGION"/>
    <property type="match status" value="3"/>
</dbReference>
<evidence type="ECO:0000313" key="9">
    <source>
        <dbReference type="EMBL" id="CAD7224253.1"/>
    </source>
</evidence>
<dbReference type="InterPro" id="IPR015943">
    <property type="entry name" value="WD40/YVTN_repeat-like_dom_sf"/>
</dbReference>
<dbReference type="FunFam" id="2.130.10.10:FF:000065">
    <property type="entry name" value="WD repeat-containing protein 82"/>
    <property type="match status" value="1"/>
</dbReference>
<reference evidence="9" key="1">
    <citation type="submission" date="2020-11" db="EMBL/GenBank/DDBJ databases">
        <authorList>
            <person name="Tran Van P."/>
        </authorList>
    </citation>
    <scope>NUCLEOTIDE SEQUENCE</scope>
</reference>
<dbReference type="Gene3D" id="2.130.10.10">
    <property type="entry name" value="YVTN repeat-like/Quinoprotein amine dehydrogenase"/>
    <property type="match status" value="2"/>
</dbReference>
<evidence type="ECO:0000256" key="6">
    <source>
        <dbReference type="ARBA" id="ARBA00023015"/>
    </source>
</evidence>
<dbReference type="GO" id="GO:0071027">
    <property type="term" value="P:nuclear RNA surveillance"/>
    <property type="evidence" value="ECO:0007669"/>
    <property type="project" value="UniProtKB-ARBA"/>
</dbReference>
<dbReference type="PRINTS" id="PR00320">
    <property type="entry name" value="GPROTEINBRPT"/>
</dbReference>
<evidence type="ECO:0000256" key="3">
    <source>
        <dbReference type="ARBA" id="ARBA00022472"/>
    </source>
</evidence>
<sequence length="342" mass="37873">MSGTTDLSAAFGEHKMHLTETVMQGFKLAKVFRDNHERINCIDFAEDGELLVTSSDDDQINIYDCVKGVHKRCVNSKKYGVDLIHFTHARNTAIHASNKIDDTIRYLSLHDNKYIRYFVGHSKRVTTLCMSPIDDSFLSGSLDKTVRLWDLRSNNCQGMVNIPTTGKPVAAFDPEGLIFALGINSDTVKLYDLRSFDKGPFAAFKLAPDRHCEWTALKFSPDGKLVMITTNSSTIRLIEAFNGQPLQTLTGHLNNRGGIFEASFSPDSKFVLSGSLDGKIHVWNAETGAKLPHCLGSELPGPVHCLQFNPKFMMLATACTATQTASDTMQGQMGFWLPSAEE</sequence>
<dbReference type="AlphaFoldDB" id="A0A7R8W5T5"/>
<dbReference type="GO" id="GO:0048188">
    <property type="term" value="C:Set1C/COMPASS complex"/>
    <property type="evidence" value="ECO:0007669"/>
    <property type="project" value="TreeGrafter"/>
</dbReference>
<dbReference type="GO" id="GO:0032785">
    <property type="term" value="P:negative regulation of DNA-templated transcription, elongation"/>
    <property type="evidence" value="ECO:0007669"/>
    <property type="project" value="UniProtKB-ARBA"/>
</dbReference>
<dbReference type="OrthoDB" id="27537at2759"/>
<dbReference type="PROSITE" id="PS50082">
    <property type="entry name" value="WD_REPEATS_2"/>
    <property type="match status" value="3"/>
</dbReference>
<comment type="similarity">
    <text evidence="2">Belongs to the WD repeat SWD2 family.</text>
</comment>